<comment type="function">
    <text evidence="4">Participates in the assembly of the infectious particles by decorating the outer surface of the capsid shell and thus forming a layer between the capsid and the tegument. Complexes composed of the major capsid protein and small capsomere-interacting protein/SCP assemble together in the host cytoplasm and are translocated to the nucleus, where they accumulate and participate in capsid assembly.</text>
</comment>
<comment type="subcellular location">
    <subcellularLocation>
        <location evidence="4">Virion</location>
    </subcellularLocation>
    <subcellularLocation>
        <location evidence="4">Host nucleus</location>
    </subcellularLocation>
</comment>
<dbReference type="KEGG" id="vg:19621679"/>
<dbReference type="InterPro" id="IPR007584">
    <property type="entry name" value="Herpes_UL35"/>
</dbReference>
<dbReference type="Proteomes" id="UP000173965">
    <property type="component" value="Segment"/>
</dbReference>
<gene>
    <name evidence="5" type="primary">UL35</name>
    <name evidence="4" type="synonym">SCP</name>
</gene>
<evidence type="ECO:0000256" key="2">
    <source>
        <dbReference type="ARBA" id="ARBA00022562"/>
    </source>
</evidence>
<comment type="similarity">
    <text evidence="4">Belongs to the herpesviridae small capsomere-interacting protein family.</text>
</comment>
<evidence type="ECO:0000256" key="3">
    <source>
        <dbReference type="ARBA" id="ARBA00022844"/>
    </source>
</evidence>
<keyword evidence="6" id="KW-1185">Reference proteome</keyword>
<evidence type="ECO:0000313" key="5">
    <source>
        <dbReference type="EMBL" id="BAP00714.1"/>
    </source>
</evidence>
<dbReference type="GO" id="GO:0016032">
    <property type="term" value="P:viral process"/>
    <property type="evidence" value="ECO:0007669"/>
    <property type="project" value="UniProtKB-UniRule"/>
</dbReference>
<evidence type="ECO:0000313" key="6">
    <source>
        <dbReference type="Proteomes" id="UP000173965"/>
    </source>
</evidence>
<dbReference type="GeneID" id="19621679"/>
<keyword evidence="1 4" id="KW-0167">Capsid protein</keyword>
<dbReference type="GO" id="GO:0042025">
    <property type="term" value="C:host cell nucleus"/>
    <property type="evidence" value="ECO:0007669"/>
    <property type="project" value="UniProtKB-SubCell"/>
</dbReference>
<name>A0A060Q0V9_9ALPH</name>
<sequence length="109" mass="12224">MANAVQFHRPNSVNADDVRAMSLRDLVLAVNTSRNIDHNYDHPLGNHTAVRNFVRGQAGALAHLCHQHANNTFATQPMFSHEAPADWLRPAFGLRRTFSPFVVREDVVP</sequence>
<dbReference type="GO" id="GO:0019028">
    <property type="term" value="C:viral capsid"/>
    <property type="evidence" value="ECO:0007669"/>
    <property type="project" value="UniProtKB-UniRule"/>
</dbReference>
<comment type="subunit">
    <text evidence="4">Interacts with the major capsid protein/MCP.</text>
</comment>
<dbReference type="HAMAP" id="MF_04020">
    <property type="entry name" value="HSV_SCP_alphahv"/>
    <property type="match status" value="1"/>
</dbReference>
<keyword evidence="2 4" id="KW-1048">Host nucleus</keyword>
<protein>
    <recommendedName>
        <fullName evidence="4">Small capsomere-interacting protein</fullName>
    </recommendedName>
</protein>
<keyword evidence="3 4" id="KW-0946">Virion</keyword>
<evidence type="ECO:0000256" key="1">
    <source>
        <dbReference type="ARBA" id="ARBA00022561"/>
    </source>
</evidence>
<dbReference type="EMBL" id="AB825953">
    <property type="protein sequence ID" value="BAP00714.1"/>
    <property type="molecule type" value="Genomic_DNA"/>
</dbReference>
<dbReference type="OrthoDB" id="22298at10239"/>
<proteinExistence type="inferred from homology"/>
<organism evidence="5 6">
    <name type="scientific">Pteropodid alphaherpesvirus 1</name>
    <dbReference type="NCBI Taxonomy" id="1343901"/>
    <lineage>
        <taxon>Viruses</taxon>
        <taxon>Duplodnaviria</taxon>
        <taxon>Heunggongvirae</taxon>
        <taxon>Peploviricota</taxon>
        <taxon>Herviviricetes</taxon>
        <taxon>Herpesvirales</taxon>
        <taxon>Orthoherpesviridae</taxon>
        <taxon>Alphaherpesvirinae</taxon>
        <taxon>Simplexvirus</taxon>
        <taxon>Simplexvirus pteropodidalpha1</taxon>
    </lineage>
</organism>
<reference evidence="6" key="1">
    <citation type="journal article" date="2014" name="J. Virol.">
        <title>Isolation and characterization of a novel alphaherpesvirus in fruit bats.</title>
        <authorList>
            <person name="Sasaki M."/>
            <person name="Setiyono A."/>
            <person name="Handharyani E."/>
            <person name="Kobayashi S."/>
            <person name="Rahmadani I."/>
            <person name="Taha S."/>
            <person name="Adiani S."/>
            <person name="Subangkit M."/>
            <person name="Nakamura I."/>
            <person name="Sawa H."/>
            <person name="Kimura T."/>
        </authorList>
    </citation>
    <scope>NUCLEOTIDE SEQUENCE [LARGE SCALE GENOMIC DNA]</scope>
</reference>
<dbReference type="Pfam" id="PF04496">
    <property type="entry name" value="Herpes_UL35"/>
    <property type="match status" value="1"/>
</dbReference>
<evidence type="ECO:0000256" key="4">
    <source>
        <dbReference type="HAMAP-Rule" id="MF_04020"/>
    </source>
</evidence>
<accession>A0A060Q0V9</accession>
<dbReference type="RefSeq" id="YP_009042097.1">
    <property type="nucleotide sequence ID" value="NC_024306.1"/>
</dbReference>